<dbReference type="SUPFAM" id="SSF57701">
    <property type="entry name" value="Zn2/Cys6 DNA-binding domain"/>
    <property type="match status" value="1"/>
</dbReference>
<dbReference type="Pfam" id="PF00172">
    <property type="entry name" value="Zn_clus"/>
    <property type="match status" value="1"/>
</dbReference>
<protein>
    <recommendedName>
        <fullName evidence="2">Zn(2)-C6 fungal-type domain-containing protein</fullName>
    </recommendedName>
</protein>
<dbReference type="KEGG" id="bfu:BCIN_06g00022"/>
<gene>
    <name evidence="3" type="ORF">BCIN_06g00022</name>
</gene>
<dbReference type="PANTHER" id="PTHR38111:SF9">
    <property type="entry name" value="ZN(2)-C6 FUNGAL-TYPE DOMAIN-CONTAINING PROTEIN"/>
    <property type="match status" value="1"/>
</dbReference>
<dbReference type="Proteomes" id="UP000001798">
    <property type="component" value="Chromosome 6"/>
</dbReference>
<dbReference type="EMBL" id="CP009810">
    <property type="protein sequence ID" value="ATZ50497.1"/>
    <property type="molecule type" value="Genomic_DNA"/>
</dbReference>
<keyword evidence="4" id="KW-1185">Reference proteome</keyword>
<evidence type="ECO:0000259" key="2">
    <source>
        <dbReference type="PROSITE" id="PS50048"/>
    </source>
</evidence>
<dbReference type="Gene3D" id="4.10.240.10">
    <property type="entry name" value="Zn(2)-C6 fungal-type DNA-binding domain"/>
    <property type="match status" value="1"/>
</dbReference>
<dbReference type="VEuPathDB" id="FungiDB:Bcin06g00022"/>
<feature type="domain" description="Zn(2)-C6 fungal-type" evidence="2">
    <location>
        <begin position="8"/>
        <end position="36"/>
    </location>
</feature>
<dbReference type="CDD" id="cd00067">
    <property type="entry name" value="GAL4"/>
    <property type="match status" value="1"/>
</dbReference>
<dbReference type="InterPro" id="IPR001138">
    <property type="entry name" value="Zn2Cys6_DnaBD"/>
</dbReference>
<organism evidence="3 4">
    <name type="scientific">Botryotinia fuckeliana (strain B05.10)</name>
    <name type="common">Noble rot fungus</name>
    <name type="synonym">Botrytis cinerea</name>
    <dbReference type="NCBI Taxonomy" id="332648"/>
    <lineage>
        <taxon>Eukaryota</taxon>
        <taxon>Fungi</taxon>
        <taxon>Dikarya</taxon>
        <taxon>Ascomycota</taxon>
        <taxon>Pezizomycotina</taxon>
        <taxon>Leotiomycetes</taxon>
        <taxon>Helotiales</taxon>
        <taxon>Sclerotiniaceae</taxon>
        <taxon>Botrytis</taxon>
    </lineage>
</organism>
<dbReference type="GO" id="GO:0000981">
    <property type="term" value="F:DNA-binding transcription factor activity, RNA polymerase II-specific"/>
    <property type="evidence" value="ECO:0007669"/>
    <property type="project" value="InterPro"/>
</dbReference>
<sequence length="426" mass="47064">MKVRKMNLCHTCRKRKLQCDGKLPACSQCLNSNRTCEGYPEALFVPFIATKSGGEAGKLCKAPALQMGPSSGPSPSNSALTVLKCKDTPNISREMTGLYKGSSSLSHLCSTGLDTAQDIILVILRNYVPLDGTGFETPTSLVQSPRVCGSWVTALPELTIDTIGPLAECLQSATNALALSITAYRSSTNMVDSISTQYEHSLHLLAQNLAVVNSVYRNELVAAVMCLALVEVLSPIHPSSWLVHVEGVGKMFQLSPPDLFASGIEHTLFIGFRPLLILRAFILRKATFLETNSWVQIPFRNHFASPLQSLLGVAACIPGILERVDMSMNGPYTASVEIARDRITELIDSKAGLQAWHSSYLKSSSTPLYWRRRTEAEVEKNVDLWWFRDLSTANVFIYFWAFQIICLIDIHSLFEKYPEVEQSVLN</sequence>
<reference evidence="3 4" key="1">
    <citation type="journal article" date="2011" name="PLoS Genet.">
        <title>Genomic analysis of the necrotrophic fungal pathogens Sclerotinia sclerotiorum and Botrytis cinerea.</title>
        <authorList>
            <person name="Amselem J."/>
            <person name="Cuomo C.A."/>
            <person name="van Kan J.A."/>
            <person name="Viaud M."/>
            <person name="Benito E.P."/>
            <person name="Couloux A."/>
            <person name="Coutinho P.M."/>
            <person name="de Vries R.P."/>
            <person name="Dyer P.S."/>
            <person name="Fillinger S."/>
            <person name="Fournier E."/>
            <person name="Gout L."/>
            <person name="Hahn M."/>
            <person name="Kohn L."/>
            <person name="Lapalu N."/>
            <person name="Plummer K.M."/>
            <person name="Pradier J.M."/>
            <person name="Quevillon E."/>
            <person name="Sharon A."/>
            <person name="Simon A."/>
            <person name="ten Have A."/>
            <person name="Tudzynski B."/>
            <person name="Tudzynski P."/>
            <person name="Wincker P."/>
            <person name="Andrew M."/>
            <person name="Anthouard V."/>
            <person name="Beever R.E."/>
            <person name="Beffa R."/>
            <person name="Benoit I."/>
            <person name="Bouzid O."/>
            <person name="Brault B."/>
            <person name="Chen Z."/>
            <person name="Choquer M."/>
            <person name="Collemare J."/>
            <person name="Cotton P."/>
            <person name="Danchin E.G."/>
            <person name="Da Silva C."/>
            <person name="Gautier A."/>
            <person name="Giraud C."/>
            <person name="Giraud T."/>
            <person name="Gonzalez C."/>
            <person name="Grossetete S."/>
            <person name="Guldener U."/>
            <person name="Henrissat B."/>
            <person name="Howlett B.J."/>
            <person name="Kodira C."/>
            <person name="Kretschmer M."/>
            <person name="Lappartient A."/>
            <person name="Leroch M."/>
            <person name="Levis C."/>
            <person name="Mauceli E."/>
            <person name="Neuveglise C."/>
            <person name="Oeser B."/>
            <person name="Pearson M."/>
            <person name="Poulain J."/>
            <person name="Poussereau N."/>
            <person name="Quesneville H."/>
            <person name="Rascle C."/>
            <person name="Schumacher J."/>
            <person name="Segurens B."/>
            <person name="Sexton A."/>
            <person name="Silva E."/>
            <person name="Sirven C."/>
            <person name="Soanes D.M."/>
            <person name="Talbot N.J."/>
            <person name="Templeton M."/>
            <person name="Yandava C."/>
            <person name="Yarden O."/>
            <person name="Zeng Q."/>
            <person name="Rollins J.A."/>
            <person name="Lebrun M.H."/>
            <person name="Dickman M."/>
        </authorList>
    </citation>
    <scope>NUCLEOTIDE SEQUENCE [LARGE SCALE GENOMIC DNA]</scope>
    <source>
        <strain evidence="3 4">B05.10</strain>
    </source>
</reference>
<name>A0A384JJC3_BOTFB</name>
<dbReference type="OrthoDB" id="4491390at2759"/>
<reference evidence="3 4" key="3">
    <citation type="journal article" date="2017" name="Mol. Plant Pathol.">
        <title>A gapless genome sequence of the fungus Botrytis cinerea.</title>
        <authorList>
            <person name="Van Kan J.A."/>
            <person name="Stassen J.H."/>
            <person name="Mosbach A."/>
            <person name="Van Der Lee T.A."/>
            <person name="Faino L."/>
            <person name="Farmer A.D."/>
            <person name="Papasotiriou D.G."/>
            <person name="Zhou S."/>
            <person name="Seidl M.F."/>
            <person name="Cottam E."/>
            <person name="Edel D."/>
            <person name="Hahn M."/>
            <person name="Schwartz D.C."/>
            <person name="Dietrich R.A."/>
            <person name="Widdison S."/>
            <person name="Scalliet G."/>
        </authorList>
    </citation>
    <scope>NUCLEOTIDE SEQUENCE [LARGE SCALE GENOMIC DNA]</scope>
    <source>
        <strain evidence="3 4">B05.10</strain>
    </source>
</reference>
<dbReference type="PANTHER" id="PTHR38111">
    <property type="entry name" value="ZN(2)-C6 FUNGAL-TYPE DOMAIN-CONTAINING PROTEIN-RELATED"/>
    <property type="match status" value="1"/>
</dbReference>
<dbReference type="AlphaFoldDB" id="A0A384JJC3"/>
<dbReference type="GO" id="GO:0008270">
    <property type="term" value="F:zinc ion binding"/>
    <property type="evidence" value="ECO:0007669"/>
    <property type="project" value="InterPro"/>
</dbReference>
<evidence type="ECO:0000313" key="3">
    <source>
        <dbReference type="EMBL" id="ATZ50497.1"/>
    </source>
</evidence>
<dbReference type="SMART" id="SM00066">
    <property type="entry name" value="GAL4"/>
    <property type="match status" value="1"/>
</dbReference>
<dbReference type="RefSeq" id="XP_024549046.1">
    <property type="nucleotide sequence ID" value="XM_024693260.1"/>
</dbReference>
<accession>A0A384JJC3</accession>
<dbReference type="GeneID" id="5426418"/>
<evidence type="ECO:0000313" key="4">
    <source>
        <dbReference type="Proteomes" id="UP000001798"/>
    </source>
</evidence>
<reference evidence="3 4" key="2">
    <citation type="journal article" date="2012" name="Eukaryot. Cell">
        <title>Genome update of Botrytis cinerea strains B05.10 and T4.</title>
        <authorList>
            <person name="Staats M."/>
            <person name="van Kan J.A."/>
        </authorList>
    </citation>
    <scope>NUCLEOTIDE SEQUENCE [LARGE SCALE GENOMIC DNA]</scope>
    <source>
        <strain evidence="3 4">B05.10</strain>
    </source>
</reference>
<keyword evidence="1" id="KW-0539">Nucleus</keyword>
<dbReference type="PROSITE" id="PS50048">
    <property type="entry name" value="ZN2_CY6_FUNGAL_2"/>
    <property type="match status" value="1"/>
</dbReference>
<dbReference type="InterPro" id="IPR053178">
    <property type="entry name" value="Osmoadaptation_assoc"/>
</dbReference>
<evidence type="ECO:0000256" key="1">
    <source>
        <dbReference type="ARBA" id="ARBA00023242"/>
    </source>
</evidence>
<dbReference type="InterPro" id="IPR036864">
    <property type="entry name" value="Zn2-C6_fun-type_DNA-bd_sf"/>
</dbReference>
<proteinExistence type="predicted"/>